<accession>G4HEJ5</accession>
<proteinExistence type="predicted"/>
<dbReference type="AlphaFoldDB" id="G4HEJ5"/>
<dbReference type="Proteomes" id="UP000003891">
    <property type="component" value="Unassembled WGS sequence"/>
</dbReference>
<sequence>MSKENKAQTQPAPRYTKEQLVEAKRFTTSEKDILTGLLAPDKTYTLDEAVAVINRFKEREV</sequence>
<protein>
    <submittedName>
        <fullName evidence="1">Uncharacterized protein</fullName>
    </submittedName>
</protein>
<reference evidence="1 2" key="1">
    <citation type="submission" date="2011-09" db="EMBL/GenBank/DDBJ databases">
        <title>The draft genome of Paenibacillus lactis 154.</title>
        <authorList>
            <consortium name="US DOE Joint Genome Institute (JGI-PGF)"/>
            <person name="Lucas S."/>
            <person name="Han J."/>
            <person name="Lapidus A."/>
            <person name="Cheng J.-F."/>
            <person name="Goodwin L."/>
            <person name="Pitluck S."/>
            <person name="Peters L."/>
            <person name="Land M.L."/>
            <person name="Hauser L."/>
            <person name="Siebers A."/>
            <person name="Thelen M."/>
            <person name="Hugenholtz P."/>
            <person name="Allgaier M."/>
            <person name="Woyke T.J."/>
        </authorList>
    </citation>
    <scope>NUCLEOTIDE SEQUENCE [LARGE SCALE GENOMIC DNA]</scope>
    <source>
        <strain evidence="1 2">154</strain>
    </source>
</reference>
<evidence type="ECO:0000313" key="1">
    <source>
        <dbReference type="EMBL" id="EHB65264.1"/>
    </source>
</evidence>
<dbReference type="STRING" id="743719.PaelaDRAFT_2406"/>
<dbReference type="PATRIC" id="fig|743719.3.peg.2427"/>
<name>G4HEJ5_9BACL</name>
<organism evidence="1 2">
    <name type="scientific">Paenibacillus lactis 154</name>
    <dbReference type="NCBI Taxonomy" id="743719"/>
    <lineage>
        <taxon>Bacteria</taxon>
        <taxon>Bacillati</taxon>
        <taxon>Bacillota</taxon>
        <taxon>Bacilli</taxon>
        <taxon>Bacillales</taxon>
        <taxon>Paenibacillaceae</taxon>
        <taxon>Paenibacillus</taxon>
    </lineage>
</organism>
<evidence type="ECO:0000313" key="2">
    <source>
        <dbReference type="Proteomes" id="UP000003891"/>
    </source>
</evidence>
<dbReference type="RefSeq" id="WP_007129578.1">
    <property type="nucleotide sequence ID" value="NZ_AGIP01000004.1"/>
</dbReference>
<dbReference type="EMBL" id="AGIP01000004">
    <property type="protein sequence ID" value="EHB65264.1"/>
    <property type="molecule type" value="Genomic_DNA"/>
</dbReference>
<gene>
    <name evidence="1" type="ORF">PaelaDRAFT_2406</name>
</gene>